<evidence type="ECO:0000256" key="3">
    <source>
        <dbReference type="RuleBase" id="RU000363"/>
    </source>
</evidence>
<dbReference type="PRINTS" id="PR00081">
    <property type="entry name" value="GDHRDH"/>
</dbReference>
<evidence type="ECO:0000313" key="6">
    <source>
        <dbReference type="Proteomes" id="UP000316545"/>
    </source>
</evidence>
<organism evidence="5 6">
    <name type="scientific">Nitrospirillum amazonense</name>
    <dbReference type="NCBI Taxonomy" id="28077"/>
    <lineage>
        <taxon>Bacteria</taxon>
        <taxon>Pseudomonadati</taxon>
        <taxon>Pseudomonadota</taxon>
        <taxon>Alphaproteobacteria</taxon>
        <taxon>Rhodospirillales</taxon>
        <taxon>Azospirillaceae</taxon>
        <taxon>Nitrospirillum</taxon>
    </lineage>
</organism>
<dbReference type="Pfam" id="PF00106">
    <property type="entry name" value="adh_short"/>
    <property type="match status" value="1"/>
</dbReference>
<name>A0A560G9P3_9PROT</name>
<dbReference type="PANTHER" id="PTHR43976">
    <property type="entry name" value="SHORT CHAIN DEHYDROGENASE"/>
    <property type="match status" value="1"/>
</dbReference>
<dbReference type="SMART" id="SM00822">
    <property type="entry name" value="PKS_KR"/>
    <property type="match status" value="1"/>
</dbReference>
<dbReference type="RefSeq" id="WP_145615464.1">
    <property type="nucleotide sequence ID" value="NZ_JAYNFR010000062.1"/>
</dbReference>
<dbReference type="InterPro" id="IPR051911">
    <property type="entry name" value="SDR_oxidoreductase"/>
</dbReference>
<feature type="domain" description="Ketoreductase" evidence="4">
    <location>
        <begin position="12"/>
        <end position="188"/>
    </location>
</feature>
<accession>A0A560G9P3</accession>
<comment type="caution">
    <text evidence="5">The sequence shown here is derived from an EMBL/GenBank/DDBJ whole genome shotgun (WGS) entry which is preliminary data.</text>
</comment>
<dbReference type="InterPro" id="IPR057326">
    <property type="entry name" value="KR_dom"/>
</dbReference>
<sequence length="287" mass="30908">MADTRTPALETPVWLITGCSTGFGRILAQRVLARGWRVVVTARDASQVIDIVAEADDRAMPAALDVTRYDQIDAVVAAAQERFGRIDVLVNNAGYGYQSAIEEGVEAEIRAQFDTNVFGLFAMTRAVLPLMRAQGGGRILNITSVAGLVGYPGSGYYAASKHAVEGWSDSLRAEVEPLGIGVTCVEPGPFRTDWAGRSLRQTASRIPDYADTAAKRLAATKDISGTQAGDPVRASDIMIEIAQQATPPRHVVLGAWGQDAVVTRLRQRLEEIEGQRERALSADFPNP</sequence>
<dbReference type="Proteomes" id="UP000316545">
    <property type="component" value="Unassembled WGS sequence"/>
</dbReference>
<gene>
    <name evidence="5" type="ORF">FBZ88_102182</name>
</gene>
<keyword evidence="2" id="KW-0560">Oxidoreductase</keyword>
<dbReference type="InterPro" id="IPR002347">
    <property type="entry name" value="SDR_fam"/>
</dbReference>
<dbReference type="NCBIfam" id="NF004824">
    <property type="entry name" value="PRK06180.1"/>
    <property type="match status" value="1"/>
</dbReference>
<dbReference type="PRINTS" id="PR00080">
    <property type="entry name" value="SDRFAMILY"/>
</dbReference>
<dbReference type="EMBL" id="VITO01000002">
    <property type="protein sequence ID" value="TWB30617.1"/>
    <property type="molecule type" value="Genomic_DNA"/>
</dbReference>
<dbReference type="GO" id="GO:0016491">
    <property type="term" value="F:oxidoreductase activity"/>
    <property type="evidence" value="ECO:0007669"/>
    <property type="project" value="UniProtKB-KW"/>
</dbReference>
<evidence type="ECO:0000256" key="2">
    <source>
        <dbReference type="ARBA" id="ARBA00023002"/>
    </source>
</evidence>
<dbReference type="SUPFAM" id="SSF51735">
    <property type="entry name" value="NAD(P)-binding Rossmann-fold domains"/>
    <property type="match status" value="1"/>
</dbReference>
<dbReference type="InterPro" id="IPR020904">
    <property type="entry name" value="Sc_DH/Rdtase_CS"/>
</dbReference>
<evidence type="ECO:0000256" key="1">
    <source>
        <dbReference type="ARBA" id="ARBA00006484"/>
    </source>
</evidence>
<proteinExistence type="inferred from homology"/>
<dbReference type="CDD" id="cd05374">
    <property type="entry name" value="17beta-HSD-like_SDR_c"/>
    <property type="match status" value="1"/>
</dbReference>
<dbReference type="PANTHER" id="PTHR43976:SF16">
    <property type="entry name" value="SHORT-CHAIN DEHYDROGENASE_REDUCTASE FAMILY PROTEIN"/>
    <property type="match status" value="1"/>
</dbReference>
<dbReference type="AlphaFoldDB" id="A0A560G9P3"/>
<dbReference type="Gene3D" id="3.40.50.720">
    <property type="entry name" value="NAD(P)-binding Rossmann-like Domain"/>
    <property type="match status" value="1"/>
</dbReference>
<dbReference type="PROSITE" id="PS00061">
    <property type="entry name" value="ADH_SHORT"/>
    <property type="match status" value="1"/>
</dbReference>
<comment type="similarity">
    <text evidence="1 3">Belongs to the short-chain dehydrogenases/reductases (SDR) family.</text>
</comment>
<evidence type="ECO:0000259" key="4">
    <source>
        <dbReference type="SMART" id="SM00822"/>
    </source>
</evidence>
<dbReference type="InterPro" id="IPR036291">
    <property type="entry name" value="NAD(P)-bd_dom_sf"/>
</dbReference>
<keyword evidence="6" id="KW-1185">Reference proteome</keyword>
<reference evidence="5 6" key="1">
    <citation type="submission" date="2019-06" db="EMBL/GenBank/DDBJ databases">
        <title>Genomic Encyclopedia of Type Strains, Phase IV (KMG-V): Genome sequencing to study the core and pangenomes of soil and plant-associated prokaryotes.</title>
        <authorList>
            <person name="Whitman W."/>
        </authorList>
    </citation>
    <scope>NUCLEOTIDE SEQUENCE [LARGE SCALE GENOMIC DNA]</scope>
    <source>
        <strain evidence="5 6">BR 11865</strain>
    </source>
</reference>
<evidence type="ECO:0000313" key="5">
    <source>
        <dbReference type="EMBL" id="TWB30617.1"/>
    </source>
</evidence>
<protein>
    <submittedName>
        <fullName evidence="5">Short-subunit dehydrogenase</fullName>
    </submittedName>
</protein>